<evidence type="ECO:0000313" key="5">
    <source>
        <dbReference type="Proteomes" id="UP000257123"/>
    </source>
</evidence>
<dbReference type="EMBL" id="NMUE01000004">
    <property type="protein sequence ID" value="RFA97730.1"/>
    <property type="molecule type" value="Genomic_DNA"/>
</dbReference>
<reference evidence="4 5" key="1">
    <citation type="submission" date="2017-07" db="EMBL/GenBank/DDBJ databases">
        <title>Draft genome sequence of aerobic hyperthermophilic archaea, Pyrobaculum aerophilum YKB31 and YKB32.</title>
        <authorList>
            <person name="Mochizuki T."/>
            <person name="Berliner A.J."/>
            <person name="Yoshida-Takashima Y."/>
            <person name="Takaki Y."/>
            <person name="Nunoura T."/>
            <person name="Takai K."/>
        </authorList>
    </citation>
    <scope>NUCLEOTIDE SEQUENCE [LARGE SCALE GENOMIC DNA]</scope>
    <source>
        <strain evidence="3 5">YKB31</strain>
        <strain evidence="2 4">YKB32</strain>
    </source>
</reference>
<dbReference type="AlphaFoldDB" id="A0A371QXJ7"/>
<dbReference type="EMBL" id="NMUF01000061">
    <property type="protein sequence ID" value="RFA95245.1"/>
    <property type="molecule type" value="Genomic_DNA"/>
</dbReference>
<evidence type="ECO:0000313" key="3">
    <source>
        <dbReference type="EMBL" id="RFA97730.1"/>
    </source>
</evidence>
<proteinExistence type="predicted"/>
<evidence type="ECO:0000313" key="4">
    <source>
        <dbReference type="Proteomes" id="UP000256877"/>
    </source>
</evidence>
<protein>
    <submittedName>
        <fullName evidence="2">Uncharacterized protein</fullName>
    </submittedName>
</protein>
<gene>
    <name evidence="3" type="ORF">CGL51_02405</name>
    <name evidence="2" type="ORF">CGL52_13185</name>
</gene>
<accession>A0A371QXJ7</accession>
<feature type="region of interest" description="Disordered" evidence="1">
    <location>
        <begin position="66"/>
        <end position="89"/>
    </location>
</feature>
<dbReference type="Proteomes" id="UP000257123">
    <property type="component" value="Unassembled WGS sequence"/>
</dbReference>
<dbReference type="Proteomes" id="UP000256877">
    <property type="component" value="Unassembled WGS sequence"/>
</dbReference>
<name>A0A371QXJ7_9CREN</name>
<sequence length="89" mass="9573">MCRDAGEDAKAGEAKEKALLRNALGILGSAPKLLRHRRGAGIRKVYCVALPADCPRHMELSALLKTQRGHSRTDRPGVVNSLINATGRS</sequence>
<evidence type="ECO:0000313" key="2">
    <source>
        <dbReference type="EMBL" id="RFA95245.1"/>
    </source>
</evidence>
<organism evidence="2 4">
    <name type="scientific">Pyrobaculum aerophilum</name>
    <dbReference type="NCBI Taxonomy" id="13773"/>
    <lineage>
        <taxon>Archaea</taxon>
        <taxon>Thermoproteota</taxon>
        <taxon>Thermoprotei</taxon>
        <taxon>Thermoproteales</taxon>
        <taxon>Thermoproteaceae</taxon>
        <taxon>Pyrobaculum</taxon>
    </lineage>
</organism>
<evidence type="ECO:0000256" key="1">
    <source>
        <dbReference type="SAM" id="MobiDB-lite"/>
    </source>
</evidence>
<comment type="caution">
    <text evidence="2">The sequence shown here is derived from an EMBL/GenBank/DDBJ whole genome shotgun (WGS) entry which is preliminary data.</text>
</comment>